<proteinExistence type="inferred from homology"/>
<evidence type="ECO:0000256" key="1">
    <source>
        <dbReference type="ARBA" id="ARBA00009013"/>
    </source>
</evidence>
<name>A0A564ZES1_9BACT</name>
<dbReference type="InterPro" id="IPR036513">
    <property type="entry name" value="STAS_dom_sf"/>
</dbReference>
<dbReference type="PANTHER" id="PTHR33495:SF2">
    <property type="entry name" value="ANTI-SIGMA FACTOR ANTAGONIST TM_1081-RELATED"/>
    <property type="match status" value="1"/>
</dbReference>
<dbReference type="PROSITE" id="PS50801">
    <property type="entry name" value="STAS"/>
    <property type="match status" value="1"/>
</dbReference>
<dbReference type="AlphaFoldDB" id="A0A564ZES1"/>
<evidence type="ECO:0000259" key="3">
    <source>
        <dbReference type="PROSITE" id="PS50801"/>
    </source>
</evidence>
<protein>
    <recommendedName>
        <fullName evidence="2">Anti-sigma factor antagonist</fullName>
    </recommendedName>
</protein>
<dbReference type="PANTHER" id="PTHR33495">
    <property type="entry name" value="ANTI-SIGMA FACTOR ANTAGONIST TM_1081-RELATED-RELATED"/>
    <property type="match status" value="1"/>
</dbReference>
<evidence type="ECO:0000313" key="5">
    <source>
        <dbReference type="Proteomes" id="UP000334340"/>
    </source>
</evidence>
<evidence type="ECO:0000256" key="2">
    <source>
        <dbReference type="RuleBase" id="RU003749"/>
    </source>
</evidence>
<feature type="domain" description="STAS" evidence="3">
    <location>
        <begin position="10"/>
        <end position="110"/>
    </location>
</feature>
<evidence type="ECO:0000313" key="4">
    <source>
        <dbReference type="EMBL" id="VUZ83819.1"/>
    </source>
</evidence>
<dbReference type="NCBIfam" id="TIGR00377">
    <property type="entry name" value="ant_ant_sig"/>
    <property type="match status" value="1"/>
</dbReference>
<dbReference type="EMBL" id="CABIKM010000002">
    <property type="protein sequence ID" value="VUZ83819.1"/>
    <property type="molecule type" value="Genomic_DNA"/>
</dbReference>
<dbReference type="GO" id="GO:0043856">
    <property type="term" value="F:anti-sigma factor antagonist activity"/>
    <property type="evidence" value="ECO:0007669"/>
    <property type="project" value="InterPro"/>
</dbReference>
<accession>A0A564ZES1</accession>
<dbReference type="CDD" id="cd07043">
    <property type="entry name" value="STAS_anti-anti-sigma_factors"/>
    <property type="match status" value="1"/>
</dbReference>
<comment type="similarity">
    <text evidence="1 2">Belongs to the anti-sigma-factor antagonist family.</text>
</comment>
<sequence length="116" mass="12559">MQLDQRKVGDALIVTPLEDRLDARIATDFKEQMSELIASGNTKIILDLSKVEFIDSSGLGAIVSTLKRMGGRGELVVCGLQESTMTLFKLTRMDRVFQVVADEAQAVSALGGDKEG</sequence>
<keyword evidence="5" id="KW-1185">Reference proteome</keyword>
<dbReference type="Proteomes" id="UP000334340">
    <property type="component" value="Unassembled WGS sequence"/>
</dbReference>
<gene>
    <name evidence="4" type="ORF">MELA_00177</name>
</gene>
<dbReference type="Gene3D" id="3.30.750.24">
    <property type="entry name" value="STAS domain"/>
    <property type="match status" value="1"/>
</dbReference>
<organism evidence="4 5">
    <name type="scientific">Candidatus Methylomirabilis lanthanidiphila</name>
    <dbReference type="NCBI Taxonomy" id="2211376"/>
    <lineage>
        <taxon>Bacteria</taxon>
        <taxon>Candidatus Methylomirabilota</taxon>
        <taxon>Candidatus Methylomirabilia</taxon>
        <taxon>Candidatus Methylomirabilales</taxon>
        <taxon>Candidatus Methylomirabilaceae</taxon>
        <taxon>Candidatus Methylomirabilis</taxon>
    </lineage>
</organism>
<dbReference type="SUPFAM" id="SSF52091">
    <property type="entry name" value="SpoIIaa-like"/>
    <property type="match status" value="1"/>
</dbReference>
<dbReference type="Pfam" id="PF01740">
    <property type="entry name" value="STAS"/>
    <property type="match status" value="1"/>
</dbReference>
<dbReference type="InterPro" id="IPR002645">
    <property type="entry name" value="STAS_dom"/>
</dbReference>
<dbReference type="InterPro" id="IPR003658">
    <property type="entry name" value="Anti-sigma_ant"/>
</dbReference>
<reference evidence="4 5" key="1">
    <citation type="submission" date="2019-07" db="EMBL/GenBank/DDBJ databases">
        <authorList>
            <person name="Cremers G."/>
        </authorList>
    </citation>
    <scope>NUCLEOTIDE SEQUENCE [LARGE SCALE GENOMIC DNA]</scope>
</reference>